<sequence>MKIQASLIFIRMLKE</sequence>
<dbReference type="EMBL" id="JAGKQM010000006">
    <property type="protein sequence ID" value="KAH0923243.1"/>
    <property type="molecule type" value="Genomic_DNA"/>
</dbReference>
<organism evidence="1 2">
    <name type="scientific">Brassica napus</name>
    <name type="common">Rape</name>
    <dbReference type="NCBI Taxonomy" id="3708"/>
    <lineage>
        <taxon>Eukaryota</taxon>
        <taxon>Viridiplantae</taxon>
        <taxon>Streptophyta</taxon>
        <taxon>Embryophyta</taxon>
        <taxon>Tracheophyta</taxon>
        <taxon>Spermatophyta</taxon>
        <taxon>Magnoliopsida</taxon>
        <taxon>eudicotyledons</taxon>
        <taxon>Gunneridae</taxon>
        <taxon>Pentapetalae</taxon>
        <taxon>rosids</taxon>
        <taxon>malvids</taxon>
        <taxon>Brassicales</taxon>
        <taxon>Brassicaceae</taxon>
        <taxon>Brassiceae</taxon>
        <taxon>Brassica</taxon>
    </lineage>
</organism>
<comment type="caution">
    <text evidence="1">The sequence shown here is derived from an EMBL/GenBank/DDBJ whole genome shotgun (WGS) entry which is preliminary data.</text>
</comment>
<evidence type="ECO:0000313" key="2">
    <source>
        <dbReference type="Proteomes" id="UP000824890"/>
    </source>
</evidence>
<reference evidence="1 2" key="1">
    <citation type="submission" date="2021-05" db="EMBL/GenBank/DDBJ databases">
        <title>Genome Assembly of Synthetic Allotetraploid Brassica napus Reveals Homoeologous Exchanges between Subgenomes.</title>
        <authorList>
            <person name="Davis J.T."/>
        </authorList>
    </citation>
    <scope>NUCLEOTIDE SEQUENCE [LARGE SCALE GENOMIC DNA]</scope>
    <source>
        <strain evidence="2">cv. Da-Ae</strain>
        <tissue evidence="1">Seedling</tissue>
    </source>
</reference>
<keyword evidence="2" id="KW-1185">Reference proteome</keyword>
<dbReference type="Proteomes" id="UP000824890">
    <property type="component" value="Unassembled WGS sequence"/>
</dbReference>
<protein>
    <submittedName>
        <fullName evidence="1">Uncharacterized protein</fullName>
    </submittedName>
</protein>
<accession>A0ABQ8D394</accession>
<proteinExistence type="predicted"/>
<evidence type="ECO:0000313" key="1">
    <source>
        <dbReference type="EMBL" id="KAH0923243.1"/>
    </source>
</evidence>
<name>A0ABQ8D394_BRANA</name>
<gene>
    <name evidence="1" type="ORF">HID58_023261</name>
</gene>